<reference evidence="1" key="1">
    <citation type="submission" date="2014-11" db="EMBL/GenBank/DDBJ databases">
        <authorList>
            <person name="Amaro Gonzalez C."/>
        </authorList>
    </citation>
    <scope>NUCLEOTIDE SEQUENCE</scope>
</reference>
<dbReference type="AlphaFoldDB" id="A0A0E9XXJ4"/>
<evidence type="ECO:0000313" key="1">
    <source>
        <dbReference type="EMBL" id="JAI07152.1"/>
    </source>
</evidence>
<accession>A0A0E9XXJ4</accession>
<organism evidence="1">
    <name type="scientific">Anguilla anguilla</name>
    <name type="common">European freshwater eel</name>
    <name type="synonym">Muraena anguilla</name>
    <dbReference type="NCBI Taxonomy" id="7936"/>
    <lineage>
        <taxon>Eukaryota</taxon>
        <taxon>Metazoa</taxon>
        <taxon>Chordata</taxon>
        <taxon>Craniata</taxon>
        <taxon>Vertebrata</taxon>
        <taxon>Euteleostomi</taxon>
        <taxon>Actinopterygii</taxon>
        <taxon>Neopterygii</taxon>
        <taxon>Teleostei</taxon>
        <taxon>Anguilliformes</taxon>
        <taxon>Anguillidae</taxon>
        <taxon>Anguilla</taxon>
    </lineage>
</organism>
<reference evidence="1" key="2">
    <citation type="journal article" date="2015" name="Fish Shellfish Immunol.">
        <title>Early steps in the European eel (Anguilla anguilla)-Vibrio vulnificus interaction in the gills: Role of the RtxA13 toxin.</title>
        <authorList>
            <person name="Callol A."/>
            <person name="Pajuelo D."/>
            <person name="Ebbesson L."/>
            <person name="Teles M."/>
            <person name="MacKenzie S."/>
            <person name="Amaro C."/>
        </authorList>
    </citation>
    <scope>NUCLEOTIDE SEQUENCE</scope>
</reference>
<sequence>MRSYINKGGLFTFTIKSTLEFYCKPTTYLL</sequence>
<dbReference type="EMBL" id="GBXM01001426">
    <property type="protein sequence ID" value="JAI07152.1"/>
    <property type="molecule type" value="Transcribed_RNA"/>
</dbReference>
<proteinExistence type="predicted"/>
<protein>
    <submittedName>
        <fullName evidence="1">Uncharacterized protein</fullName>
    </submittedName>
</protein>
<name>A0A0E9XXJ4_ANGAN</name>